<keyword evidence="1" id="KW-0812">Transmembrane</keyword>
<accession>A0A9K3HC50</accession>
<evidence type="ECO:0000313" key="2">
    <source>
        <dbReference type="EMBL" id="KAF5774970.1"/>
    </source>
</evidence>
<gene>
    <name evidence="2" type="ORF">HanXRQr2_Chr13g0606801</name>
</gene>
<evidence type="ECO:0000256" key="1">
    <source>
        <dbReference type="SAM" id="Phobius"/>
    </source>
</evidence>
<keyword evidence="1" id="KW-0472">Membrane</keyword>
<dbReference type="Gramene" id="mRNA:HanXRQr2_Chr13g0606801">
    <property type="protein sequence ID" value="mRNA:HanXRQr2_Chr13g0606801"/>
    <property type="gene ID" value="HanXRQr2_Chr13g0606801"/>
</dbReference>
<reference evidence="2" key="2">
    <citation type="submission" date="2020-06" db="EMBL/GenBank/DDBJ databases">
        <title>Helianthus annuus Genome sequencing and assembly Release 2.</title>
        <authorList>
            <person name="Gouzy J."/>
            <person name="Langlade N."/>
            <person name="Munos S."/>
        </authorList>
    </citation>
    <scope>NUCLEOTIDE SEQUENCE</scope>
    <source>
        <tissue evidence="2">Leaves</tissue>
    </source>
</reference>
<feature type="transmembrane region" description="Helical" evidence="1">
    <location>
        <begin position="56"/>
        <end position="74"/>
    </location>
</feature>
<name>A0A9K3HC50_HELAN</name>
<keyword evidence="1" id="KW-1133">Transmembrane helix</keyword>
<dbReference type="Proteomes" id="UP000215914">
    <property type="component" value="Unassembled WGS sequence"/>
</dbReference>
<proteinExistence type="predicted"/>
<evidence type="ECO:0008006" key="4">
    <source>
        <dbReference type="Google" id="ProtNLM"/>
    </source>
</evidence>
<dbReference type="EMBL" id="MNCJ02000328">
    <property type="protein sequence ID" value="KAF5774970.1"/>
    <property type="molecule type" value="Genomic_DNA"/>
</dbReference>
<keyword evidence="3" id="KW-1185">Reference proteome</keyword>
<sequence>MKFLDTKYMILLPNVNYTHPNQFSTLIAQKERKKETNLNTTCTFAGDRRRCRSTSWNSRIFIFVVVIIGLSHIHRGGHGFDAANILNIIRIM</sequence>
<comment type="caution">
    <text evidence="2">The sequence shown here is derived from an EMBL/GenBank/DDBJ whole genome shotgun (WGS) entry which is preliminary data.</text>
</comment>
<organism evidence="2 3">
    <name type="scientific">Helianthus annuus</name>
    <name type="common">Common sunflower</name>
    <dbReference type="NCBI Taxonomy" id="4232"/>
    <lineage>
        <taxon>Eukaryota</taxon>
        <taxon>Viridiplantae</taxon>
        <taxon>Streptophyta</taxon>
        <taxon>Embryophyta</taxon>
        <taxon>Tracheophyta</taxon>
        <taxon>Spermatophyta</taxon>
        <taxon>Magnoliopsida</taxon>
        <taxon>eudicotyledons</taxon>
        <taxon>Gunneridae</taxon>
        <taxon>Pentapetalae</taxon>
        <taxon>asterids</taxon>
        <taxon>campanulids</taxon>
        <taxon>Asterales</taxon>
        <taxon>Asteraceae</taxon>
        <taxon>Asteroideae</taxon>
        <taxon>Heliantheae alliance</taxon>
        <taxon>Heliantheae</taxon>
        <taxon>Helianthus</taxon>
    </lineage>
</organism>
<dbReference type="AlphaFoldDB" id="A0A9K3HC50"/>
<reference evidence="2" key="1">
    <citation type="journal article" date="2017" name="Nature">
        <title>The sunflower genome provides insights into oil metabolism, flowering and Asterid evolution.</title>
        <authorList>
            <person name="Badouin H."/>
            <person name="Gouzy J."/>
            <person name="Grassa C.J."/>
            <person name="Murat F."/>
            <person name="Staton S.E."/>
            <person name="Cottret L."/>
            <person name="Lelandais-Briere C."/>
            <person name="Owens G.L."/>
            <person name="Carrere S."/>
            <person name="Mayjonade B."/>
            <person name="Legrand L."/>
            <person name="Gill N."/>
            <person name="Kane N.C."/>
            <person name="Bowers J.E."/>
            <person name="Hubner S."/>
            <person name="Bellec A."/>
            <person name="Berard A."/>
            <person name="Berges H."/>
            <person name="Blanchet N."/>
            <person name="Boniface M.C."/>
            <person name="Brunel D."/>
            <person name="Catrice O."/>
            <person name="Chaidir N."/>
            <person name="Claudel C."/>
            <person name="Donnadieu C."/>
            <person name="Faraut T."/>
            <person name="Fievet G."/>
            <person name="Helmstetter N."/>
            <person name="King M."/>
            <person name="Knapp S.J."/>
            <person name="Lai Z."/>
            <person name="Le Paslier M.C."/>
            <person name="Lippi Y."/>
            <person name="Lorenzon L."/>
            <person name="Mandel J.R."/>
            <person name="Marage G."/>
            <person name="Marchand G."/>
            <person name="Marquand E."/>
            <person name="Bret-Mestries E."/>
            <person name="Morien E."/>
            <person name="Nambeesan S."/>
            <person name="Nguyen T."/>
            <person name="Pegot-Espagnet P."/>
            <person name="Pouilly N."/>
            <person name="Raftis F."/>
            <person name="Sallet E."/>
            <person name="Schiex T."/>
            <person name="Thomas J."/>
            <person name="Vandecasteele C."/>
            <person name="Vares D."/>
            <person name="Vear F."/>
            <person name="Vautrin S."/>
            <person name="Crespi M."/>
            <person name="Mangin B."/>
            <person name="Burke J.M."/>
            <person name="Salse J."/>
            <person name="Munos S."/>
            <person name="Vincourt P."/>
            <person name="Rieseberg L.H."/>
            <person name="Langlade N.B."/>
        </authorList>
    </citation>
    <scope>NUCLEOTIDE SEQUENCE</scope>
    <source>
        <tissue evidence="2">Leaves</tissue>
    </source>
</reference>
<evidence type="ECO:0000313" key="3">
    <source>
        <dbReference type="Proteomes" id="UP000215914"/>
    </source>
</evidence>
<protein>
    <recommendedName>
        <fullName evidence="4">Transmembrane protein</fullName>
    </recommendedName>
</protein>